<sequence>MSRPRILTLDEGQQRDLLAELSEILCDLVFAAGPEVDLAGDVVLTAAAHGFGALGVIETDGETMRLALPRSEVLRRVAEAPVAALPLPVDLMAIALYVSPADIRPDSARFVAPLDAVLDALGMVAGPGRVPDATLRAMLIDLSRVMPPGGEWTEDDLLMILGMARALAESAPPDVPGSPGSDPDAAARLTEAIRTRSRCGHWLTAAELERPAVARPWGVLPQLMTRAIRGLPL</sequence>
<dbReference type="AlphaFoldDB" id="A0A917WBQ8"/>
<accession>A0A917WBQ8</accession>
<proteinExistence type="predicted"/>
<protein>
    <submittedName>
        <fullName evidence="1">Uncharacterized protein</fullName>
    </submittedName>
</protein>
<dbReference type="EMBL" id="BMLF01000001">
    <property type="protein sequence ID" value="GGL90740.1"/>
    <property type="molecule type" value="Genomic_DNA"/>
</dbReference>
<comment type="caution">
    <text evidence="1">The sequence shown here is derived from an EMBL/GenBank/DDBJ whole genome shotgun (WGS) entry which is preliminary data.</text>
</comment>
<keyword evidence="2" id="KW-1185">Reference proteome</keyword>
<organism evidence="1 2">
    <name type="scientific">Pseudooceanicola nanhaiensis</name>
    <dbReference type="NCBI Taxonomy" id="375761"/>
    <lineage>
        <taxon>Bacteria</taxon>
        <taxon>Pseudomonadati</taxon>
        <taxon>Pseudomonadota</taxon>
        <taxon>Alphaproteobacteria</taxon>
        <taxon>Rhodobacterales</taxon>
        <taxon>Paracoccaceae</taxon>
        <taxon>Pseudooceanicola</taxon>
    </lineage>
</organism>
<dbReference type="RefSeq" id="WP_028285989.1">
    <property type="nucleotide sequence ID" value="NZ_BMLF01000001.1"/>
</dbReference>
<reference evidence="1" key="1">
    <citation type="journal article" date="2014" name="Int. J. Syst. Evol. Microbiol.">
        <title>Complete genome sequence of Corynebacterium casei LMG S-19264T (=DSM 44701T), isolated from a smear-ripened cheese.</title>
        <authorList>
            <consortium name="US DOE Joint Genome Institute (JGI-PGF)"/>
            <person name="Walter F."/>
            <person name="Albersmeier A."/>
            <person name="Kalinowski J."/>
            <person name="Ruckert C."/>
        </authorList>
    </citation>
    <scope>NUCLEOTIDE SEQUENCE</scope>
    <source>
        <strain evidence="1">CGMCC 1.6293</strain>
    </source>
</reference>
<reference evidence="1" key="2">
    <citation type="submission" date="2020-09" db="EMBL/GenBank/DDBJ databases">
        <authorList>
            <person name="Sun Q."/>
            <person name="Zhou Y."/>
        </authorList>
    </citation>
    <scope>NUCLEOTIDE SEQUENCE</scope>
    <source>
        <strain evidence="1">CGMCC 1.6293</strain>
    </source>
</reference>
<evidence type="ECO:0000313" key="1">
    <source>
        <dbReference type="EMBL" id="GGL90740.1"/>
    </source>
</evidence>
<dbReference type="Proteomes" id="UP000649829">
    <property type="component" value="Unassembled WGS sequence"/>
</dbReference>
<name>A0A917WBQ8_9RHOB</name>
<gene>
    <name evidence="1" type="ORF">GCM10011534_11080</name>
</gene>
<evidence type="ECO:0000313" key="2">
    <source>
        <dbReference type="Proteomes" id="UP000649829"/>
    </source>
</evidence>